<name>A0ABY4DZ22_9NEIS</name>
<evidence type="ECO:0000313" key="1">
    <source>
        <dbReference type="EMBL" id="UOO88756.1"/>
    </source>
</evidence>
<keyword evidence="2" id="KW-1185">Reference proteome</keyword>
<evidence type="ECO:0000313" key="2">
    <source>
        <dbReference type="Proteomes" id="UP000832011"/>
    </source>
</evidence>
<dbReference type="Proteomes" id="UP000832011">
    <property type="component" value="Chromosome"/>
</dbReference>
<dbReference type="EMBL" id="CP091511">
    <property type="protein sequence ID" value="UOO88756.1"/>
    <property type="molecule type" value="Genomic_DNA"/>
</dbReference>
<gene>
    <name evidence="1" type="primary">bamC</name>
    <name evidence="1" type="ORF">LVJ82_15030</name>
</gene>
<dbReference type="RefSeq" id="WP_058357553.1">
    <property type="nucleotide sequence ID" value="NZ_CABKVG010000010.1"/>
</dbReference>
<sequence length="372" mass="41520">MNKTVQLTIVAASLIGLAACSSSKKEDLNYKSTVKAEKTRLDVPPDLTDPNQGNRYVIPAGSGAVRASDVNRANGQKVTKADQKVLEQISNMRMTSDGSQRWLVIDGVNAQEIWPQLKVFWQEMGFTIGSEEPGIGFMETDWAENRAKLPNDGFRFLLEKVGLGSVYSTSERDKFISRMERTDKGIRVSFVHKGMEEVYTSRSKDNTVWQPRPSDPNLEAAFLGRFMQRFGSSEEAIKQQLDSTKTAAASEFATIDGKSVIVKGDAERNWRRVGLALDRVGLTVRQVEQSQRIYIVQPTTAESAAVSNEKPGLFKRVFSRKKKETATVRDNLVVKLVPVQGGDRLVILDKHAAPYEGSDLNQYLSRLQTELR</sequence>
<protein>
    <submittedName>
        <fullName evidence="1">Outer membrane protein assembly factor BamC</fullName>
    </submittedName>
</protein>
<proteinExistence type="predicted"/>
<dbReference type="InterPro" id="IPR042268">
    <property type="entry name" value="BamC_C"/>
</dbReference>
<organism evidence="1 2">
    <name type="scientific">Vitreoscilla massiliensis</name>
    <dbReference type="NCBI Taxonomy" id="1689272"/>
    <lineage>
        <taxon>Bacteria</taxon>
        <taxon>Pseudomonadati</taxon>
        <taxon>Pseudomonadota</taxon>
        <taxon>Betaproteobacteria</taxon>
        <taxon>Neisseriales</taxon>
        <taxon>Neisseriaceae</taxon>
        <taxon>Vitreoscilla</taxon>
    </lineage>
</organism>
<dbReference type="Gene3D" id="3.30.310.170">
    <property type="entry name" value="Outer membrane protein assembly factor BamC"/>
    <property type="match status" value="1"/>
</dbReference>
<dbReference type="InterPro" id="IPR010653">
    <property type="entry name" value="NlpB/DapX"/>
</dbReference>
<reference evidence="1 2" key="1">
    <citation type="journal article" date="2022" name="Res Sq">
        <title>Evolution of multicellular longitudinally dividing oral cavity symbionts (Neisseriaceae).</title>
        <authorList>
            <person name="Nyongesa S."/>
            <person name="Weber P."/>
            <person name="Bernet E."/>
            <person name="Pullido F."/>
            <person name="Nieckarz M."/>
            <person name="Delaby M."/>
            <person name="Nieves C."/>
            <person name="Viehboeck T."/>
            <person name="Krause N."/>
            <person name="Rivera-Millot A."/>
            <person name="Nakamura A."/>
            <person name="Vischer N."/>
            <person name="VanNieuwenhze M."/>
            <person name="Brun Y."/>
            <person name="Cava F."/>
            <person name="Bulgheresi S."/>
            <person name="Veyrier F."/>
        </authorList>
    </citation>
    <scope>NUCLEOTIDE SEQUENCE [LARGE SCALE GENOMIC DNA]</scope>
    <source>
        <strain evidence="1 2">SN4</strain>
    </source>
</reference>
<dbReference type="Pfam" id="PF06804">
    <property type="entry name" value="Lipoprotein_18"/>
    <property type="match status" value="1"/>
</dbReference>
<dbReference type="PROSITE" id="PS51257">
    <property type="entry name" value="PROKAR_LIPOPROTEIN"/>
    <property type="match status" value="1"/>
</dbReference>
<accession>A0ABY4DZ22</accession>